<keyword evidence="1" id="KW-1133">Transmembrane helix</keyword>
<feature type="transmembrane region" description="Helical" evidence="1">
    <location>
        <begin position="193"/>
        <end position="215"/>
    </location>
</feature>
<reference evidence="3" key="1">
    <citation type="submission" date="2016-11" db="EMBL/GenBank/DDBJ databases">
        <authorList>
            <person name="Varghese N."/>
            <person name="Submissions S."/>
        </authorList>
    </citation>
    <scope>NUCLEOTIDE SEQUENCE [LARGE SCALE GENOMIC DNA]</scope>
    <source>
        <strain evidence="3">DSM 11792</strain>
    </source>
</reference>
<protein>
    <submittedName>
        <fullName evidence="2">Uncharacterized protein</fullName>
    </submittedName>
</protein>
<feature type="transmembrane region" description="Helical" evidence="1">
    <location>
        <begin position="28"/>
        <end position="49"/>
    </location>
</feature>
<dbReference type="Proteomes" id="UP000184196">
    <property type="component" value="Unassembled WGS sequence"/>
</dbReference>
<feature type="transmembrane region" description="Helical" evidence="1">
    <location>
        <begin position="171"/>
        <end position="187"/>
    </location>
</feature>
<feature type="transmembrane region" description="Helical" evidence="1">
    <location>
        <begin position="340"/>
        <end position="359"/>
    </location>
</feature>
<evidence type="ECO:0000313" key="3">
    <source>
        <dbReference type="Proteomes" id="UP000184196"/>
    </source>
</evidence>
<evidence type="ECO:0000256" key="1">
    <source>
        <dbReference type="SAM" id="Phobius"/>
    </source>
</evidence>
<gene>
    <name evidence="2" type="ORF">SAMN02745218_01636</name>
</gene>
<evidence type="ECO:0000313" key="2">
    <source>
        <dbReference type="EMBL" id="SHF18570.1"/>
    </source>
</evidence>
<feature type="transmembrane region" description="Helical" evidence="1">
    <location>
        <begin position="244"/>
        <end position="262"/>
    </location>
</feature>
<dbReference type="RefSeq" id="WP_073164975.1">
    <property type="nucleotide sequence ID" value="NZ_FQUW01000017.1"/>
</dbReference>
<proteinExistence type="predicted"/>
<feature type="transmembrane region" description="Helical" evidence="1">
    <location>
        <begin position="145"/>
        <end position="164"/>
    </location>
</feature>
<feature type="transmembrane region" description="Helical" evidence="1">
    <location>
        <begin position="315"/>
        <end position="334"/>
    </location>
</feature>
<organism evidence="2 3">
    <name type="scientific">Desulfofundulus australicus DSM 11792</name>
    <dbReference type="NCBI Taxonomy" id="1121425"/>
    <lineage>
        <taxon>Bacteria</taxon>
        <taxon>Bacillati</taxon>
        <taxon>Bacillota</taxon>
        <taxon>Clostridia</taxon>
        <taxon>Eubacteriales</taxon>
        <taxon>Peptococcaceae</taxon>
        <taxon>Desulfofundulus</taxon>
    </lineage>
</organism>
<feature type="transmembrane region" description="Helical" evidence="1">
    <location>
        <begin position="121"/>
        <end position="139"/>
    </location>
</feature>
<feature type="transmembrane region" description="Helical" evidence="1">
    <location>
        <begin position="291"/>
        <end position="308"/>
    </location>
</feature>
<feature type="transmembrane region" description="Helical" evidence="1">
    <location>
        <begin position="93"/>
        <end position="114"/>
    </location>
</feature>
<keyword evidence="1" id="KW-0812">Transmembrane</keyword>
<name>A0A1M4ZKI0_9FIRM</name>
<dbReference type="EMBL" id="FQUW01000017">
    <property type="protein sequence ID" value="SHF18570.1"/>
    <property type="molecule type" value="Genomic_DNA"/>
</dbReference>
<accession>A0A1M4ZKI0</accession>
<keyword evidence="3" id="KW-1185">Reference proteome</keyword>
<sequence>MSNQRESLHRPRGAASPAAFLGEGMTTAAVVILAGQLFYQPIVLLLLGFYISWRAGRVRQLYFWAGFCLGALAVAAIISGMKELLIFNKALEAIMLAAAVFAAYHLFSGVYFFATYYHSPLAWVTTLTWAFLTGLFVWGSGAGEIWVIITPLLWLCFLPLWAAFRRLLHSLLFAVTYLLVFYLLKYFGGGAGLSWPVGVAALGLALVPEILGYLYPGRKHPLDSLPVITPTLNWRQKLKAWREVFFLLGDFYALYMERYAWFKPLARCGRYVICLGGAGEVLVPLLDLSPWLIWAGGLLAFAGMVMELGAGNYGVMIPGLGFYGAAMAAGRGFLAGPVRYFPLVCGTLLVFLSFALWLGRPRETAQELQRWKELNSLTSSSGGQ</sequence>
<dbReference type="OrthoDB" id="1803405at2"/>
<feature type="transmembrane region" description="Helical" evidence="1">
    <location>
        <begin position="61"/>
        <end position="81"/>
    </location>
</feature>
<keyword evidence="1" id="KW-0472">Membrane</keyword>
<dbReference type="AlphaFoldDB" id="A0A1M4ZKI0"/>